<feature type="domain" description="Transcription initiation factor TFIID subunit 12" evidence="8">
    <location>
        <begin position="270"/>
        <end position="334"/>
    </location>
</feature>
<feature type="region of interest" description="Disordered" evidence="7">
    <location>
        <begin position="159"/>
        <end position="199"/>
    </location>
</feature>
<reference evidence="9 10" key="2">
    <citation type="submission" date="2018-11" db="EMBL/GenBank/DDBJ databases">
        <authorList>
            <consortium name="Pathogen Informatics"/>
        </authorList>
    </citation>
    <scope>NUCLEOTIDE SEQUENCE [LARGE SCALE GENOMIC DNA]</scope>
</reference>
<organism evidence="11">
    <name type="scientific">Gongylonema pulchrum</name>
    <dbReference type="NCBI Taxonomy" id="637853"/>
    <lineage>
        <taxon>Eukaryota</taxon>
        <taxon>Metazoa</taxon>
        <taxon>Ecdysozoa</taxon>
        <taxon>Nematoda</taxon>
        <taxon>Chromadorea</taxon>
        <taxon>Rhabditida</taxon>
        <taxon>Spirurina</taxon>
        <taxon>Spiruromorpha</taxon>
        <taxon>Spiruroidea</taxon>
        <taxon>Gongylonematidae</taxon>
        <taxon>Gongylonema</taxon>
    </lineage>
</organism>
<dbReference type="InterPro" id="IPR009072">
    <property type="entry name" value="Histone-fold"/>
</dbReference>
<feature type="region of interest" description="Disordered" evidence="7">
    <location>
        <begin position="53"/>
        <end position="77"/>
    </location>
</feature>
<evidence type="ECO:0000256" key="2">
    <source>
        <dbReference type="ARBA" id="ARBA00007530"/>
    </source>
</evidence>
<gene>
    <name evidence="9" type="ORF">GPUH_LOCUS10726</name>
</gene>
<evidence type="ECO:0000256" key="4">
    <source>
        <dbReference type="ARBA" id="ARBA00023015"/>
    </source>
</evidence>
<evidence type="ECO:0000256" key="7">
    <source>
        <dbReference type="SAM" id="MobiDB-lite"/>
    </source>
</evidence>
<dbReference type="Proteomes" id="UP000271098">
    <property type="component" value="Unassembled WGS sequence"/>
</dbReference>
<evidence type="ECO:0000256" key="3">
    <source>
        <dbReference type="ARBA" id="ARBA00017484"/>
    </source>
</evidence>
<evidence type="ECO:0000313" key="11">
    <source>
        <dbReference type="WBParaSite" id="GPUH_0001073901-mRNA-1"/>
    </source>
</evidence>
<accession>A0A183DPT5</accession>
<dbReference type="EMBL" id="UYRT01078119">
    <property type="protein sequence ID" value="VDN17830.1"/>
    <property type="molecule type" value="Genomic_DNA"/>
</dbReference>
<keyword evidence="5" id="KW-0804">Transcription</keyword>
<comment type="subcellular location">
    <subcellularLocation>
        <location evidence="1">Nucleus</location>
    </subcellularLocation>
</comment>
<evidence type="ECO:0000313" key="9">
    <source>
        <dbReference type="EMBL" id="VDN17830.1"/>
    </source>
</evidence>
<dbReference type="GO" id="GO:0051123">
    <property type="term" value="P:RNA polymerase II preinitiation complex assembly"/>
    <property type="evidence" value="ECO:0007669"/>
    <property type="project" value="TreeGrafter"/>
</dbReference>
<dbReference type="GO" id="GO:0046982">
    <property type="term" value="F:protein heterodimerization activity"/>
    <property type="evidence" value="ECO:0007669"/>
    <property type="project" value="InterPro"/>
</dbReference>
<proteinExistence type="inferred from homology"/>
<keyword evidence="4" id="KW-0805">Transcription regulation</keyword>
<feature type="compositionally biased region" description="Low complexity" evidence="7">
    <location>
        <begin position="178"/>
        <end position="199"/>
    </location>
</feature>
<comment type="similarity">
    <text evidence="2">Belongs to the TAF12 family.</text>
</comment>
<evidence type="ECO:0000256" key="5">
    <source>
        <dbReference type="ARBA" id="ARBA00023163"/>
    </source>
</evidence>
<keyword evidence="10" id="KW-1185">Reference proteome</keyword>
<evidence type="ECO:0000256" key="1">
    <source>
        <dbReference type="ARBA" id="ARBA00004123"/>
    </source>
</evidence>
<dbReference type="GO" id="GO:0017025">
    <property type="term" value="F:TBP-class protein binding"/>
    <property type="evidence" value="ECO:0007669"/>
    <property type="project" value="TreeGrafter"/>
</dbReference>
<dbReference type="GO" id="GO:0000124">
    <property type="term" value="C:SAGA complex"/>
    <property type="evidence" value="ECO:0007669"/>
    <property type="project" value="InterPro"/>
</dbReference>
<sequence>MERRSRPNQDALPGMPTYHGLSIAHTQQQQQQQHPPLYAAQYSVDMGQSPVGAMQRIHSSPQQQQQQQQQQQPHMIQSGQLLSQQQMMMPTNQPPQIHMPPCVAAAQSTMLQTHASQMMAARQMSPQQQMAPPQIVVTSMGQPQQQQMLSTMAAPMQSVPMTAPTPHLAPQHQPPLPQQQQQQQQQQMMQSAQMMQQQGQAPLNAQQTIAHGRCFAHPNRPPMQRSASTPRVVGQSSAIRQALGHLPPVQPAATLHSDQQPRSSTKLLDKEAIDALVKAVDPMEAVEDDVSDVLVQLIEEFVDDLIQYSARLTKNSPKIEAKDVQFTLQRKYKMNSPKIEAKDVQFTLQRKYKMFLSPNPGSQVGDPNAHAKSPATEAHRQRMALIKKVIQKP</sequence>
<dbReference type="GO" id="GO:0003677">
    <property type="term" value="F:DNA binding"/>
    <property type="evidence" value="ECO:0007669"/>
    <property type="project" value="TreeGrafter"/>
</dbReference>
<feature type="region of interest" description="Disordered" evidence="7">
    <location>
        <begin position="1"/>
        <end position="35"/>
    </location>
</feature>
<dbReference type="GO" id="GO:0005669">
    <property type="term" value="C:transcription factor TFIID complex"/>
    <property type="evidence" value="ECO:0007669"/>
    <property type="project" value="InterPro"/>
</dbReference>
<dbReference type="PANTHER" id="PTHR12264">
    <property type="entry name" value="TRANSCRIPTION INITIATION FACTOR TFIID SUBUNIT 12"/>
    <property type="match status" value="1"/>
</dbReference>
<reference evidence="11" key="1">
    <citation type="submission" date="2016-06" db="UniProtKB">
        <authorList>
            <consortium name="WormBaseParasite"/>
        </authorList>
    </citation>
    <scope>IDENTIFICATION</scope>
</reference>
<dbReference type="InterPro" id="IPR003228">
    <property type="entry name" value="TFIID_TAF12_dom"/>
</dbReference>
<dbReference type="SUPFAM" id="SSF47113">
    <property type="entry name" value="Histone-fold"/>
    <property type="match status" value="1"/>
</dbReference>
<dbReference type="Pfam" id="PF03847">
    <property type="entry name" value="TFIID_20kDa"/>
    <property type="match status" value="1"/>
</dbReference>
<feature type="region of interest" description="Disordered" evidence="7">
    <location>
        <begin position="359"/>
        <end position="378"/>
    </location>
</feature>
<dbReference type="AlphaFoldDB" id="A0A183DPT5"/>
<dbReference type="Gene3D" id="1.10.20.10">
    <property type="entry name" value="Histone, subunit A"/>
    <property type="match status" value="1"/>
</dbReference>
<name>A0A183DPT5_9BILA</name>
<dbReference type="OrthoDB" id="2193432at2759"/>
<protein>
    <recommendedName>
        <fullName evidence="3">Transcription initiation factor TFIID subunit 12</fullName>
    </recommendedName>
</protein>
<evidence type="ECO:0000313" key="10">
    <source>
        <dbReference type="Proteomes" id="UP000271098"/>
    </source>
</evidence>
<evidence type="ECO:0000259" key="8">
    <source>
        <dbReference type="Pfam" id="PF03847"/>
    </source>
</evidence>
<dbReference type="InterPro" id="IPR037794">
    <property type="entry name" value="TAF12"/>
</dbReference>
<evidence type="ECO:0000256" key="6">
    <source>
        <dbReference type="ARBA" id="ARBA00023242"/>
    </source>
</evidence>
<dbReference type="CDD" id="cd07981">
    <property type="entry name" value="HFD_TAF12"/>
    <property type="match status" value="1"/>
</dbReference>
<dbReference type="PANTHER" id="PTHR12264:SF21">
    <property type="entry name" value="TRANSCRIPTION INITIATION FACTOR TFIID SUBUNIT 12"/>
    <property type="match status" value="1"/>
</dbReference>
<keyword evidence="6" id="KW-0539">Nucleus</keyword>
<feature type="compositionally biased region" description="Low complexity" evidence="7">
    <location>
        <begin position="62"/>
        <end position="77"/>
    </location>
</feature>
<dbReference type="WBParaSite" id="GPUH_0001073901-mRNA-1">
    <property type="protein sequence ID" value="GPUH_0001073901-mRNA-1"/>
    <property type="gene ID" value="GPUH_0001073901"/>
</dbReference>